<keyword evidence="4 10" id="KW-1003">Cell membrane</keyword>
<evidence type="ECO:0000256" key="4">
    <source>
        <dbReference type="ARBA" id="ARBA00022475"/>
    </source>
</evidence>
<keyword evidence="6 9" id="KW-0812">Transmembrane</keyword>
<dbReference type="InterPro" id="IPR011864">
    <property type="entry name" value="Phosphate_PstC"/>
</dbReference>
<evidence type="ECO:0000256" key="9">
    <source>
        <dbReference type="RuleBase" id="RU363032"/>
    </source>
</evidence>
<accession>A0ABN0XBM9</accession>
<feature type="transmembrane region" description="Helical" evidence="9">
    <location>
        <begin position="12"/>
        <end position="40"/>
    </location>
</feature>
<evidence type="ECO:0000256" key="8">
    <source>
        <dbReference type="ARBA" id="ARBA00023136"/>
    </source>
</evidence>
<keyword evidence="13" id="KW-1185">Reference proteome</keyword>
<dbReference type="InterPro" id="IPR051124">
    <property type="entry name" value="Phosphate_Transport_Permease"/>
</dbReference>
<evidence type="ECO:0000256" key="3">
    <source>
        <dbReference type="ARBA" id="ARBA00022448"/>
    </source>
</evidence>
<keyword evidence="7 9" id="KW-1133">Transmembrane helix</keyword>
<feature type="transmembrane region" description="Helical" evidence="9">
    <location>
        <begin position="60"/>
        <end position="93"/>
    </location>
</feature>
<dbReference type="Proteomes" id="UP001501166">
    <property type="component" value="Unassembled WGS sequence"/>
</dbReference>
<evidence type="ECO:0000256" key="5">
    <source>
        <dbReference type="ARBA" id="ARBA00022592"/>
    </source>
</evidence>
<dbReference type="InterPro" id="IPR000515">
    <property type="entry name" value="MetI-like"/>
</dbReference>
<evidence type="ECO:0000313" key="13">
    <source>
        <dbReference type="Proteomes" id="UP001501166"/>
    </source>
</evidence>
<keyword evidence="5 10" id="KW-0592">Phosphate transport</keyword>
<feature type="transmembrane region" description="Helical" evidence="9">
    <location>
        <begin position="183"/>
        <end position="208"/>
    </location>
</feature>
<dbReference type="SUPFAM" id="SSF161098">
    <property type="entry name" value="MetI-like"/>
    <property type="match status" value="1"/>
</dbReference>
<evidence type="ECO:0000313" key="12">
    <source>
        <dbReference type="EMBL" id="GAA0360115.1"/>
    </source>
</evidence>
<gene>
    <name evidence="12" type="primary">pstC</name>
    <name evidence="12" type="ORF">GCM10008932_10860</name>
</gene>
<evidence type="ECO:0000256" key="1">
    <source>
        <dbReference type="ARBA" id="ARBA00004651"/>
    </source>
</evidence>
<dbReference type="PROSITE" id="PS50928">
    <property type="entry name" value="ABC_TM1"/>
    <property type="match status" value="1"/>
</dbReference>
<comment type="function">
    <text evidence="10">Part of the binding-protein-dependent transport system for phosphate; probably responsible for the translocation of the substrate across the membrane.</text>
</comment>
<feature type="transmembrane region" description="Helical" evidence="9">
    <location>
        <begin position="105"/>
        <end position="128"/>
    </location>
</feature>
<evidence type="ECO:0000256" key="10">
    <source>
        <dbReference type="RuleBase" id="RU363054"/>
    </source>
</evidence>
<organism evidence="12 13">
    <name type="scientific">Alkalibacterium iburiense</name>
    <dbReference type="NCBI Taxonomy" id="290589"/>
    <lineage>
        <taxon>Bacteria</taxon>
        <taxon>Bacillati</taxon>
        <taxon>Bacillota</taxon>
        <taxon>Bacilli</taxon>
        <taxon>Lactobacillales</taxon>
        <taxon>Carnobacteriaceae</taxon>
        <taxon>Alkalibacterium</taxon>
    </lineage>
</organism>
<dbReference type="PANTHER" id="PTHR30425:SF1">
    <property type="entry name" value="PHOSPHATE TRANSPORT SYSTEM PERMEASE PROTEIN PSTC"/>
    <property type="match status" value="1"/>
</dbReference>
<dbReference type="InterPro" id="IPR035906">
    <property type="entry name" value="MetI-like_sf"/>
</dbReference>
<dbReference type="PANTHER" id="PTHR30425">
    <property type="entry name" value="PHOSPHATE TRANSPORT SYSTEM PERMEASE PROTEIN PST"/>
    <property type="match status" value="1"/>
</dbReference>
<dbReference type="Gene3D" id="1.10.3720.10">
    <property type="entry name" value="MetI-like"/>
    <property type="match status" value="1"/>
</dbReference>
<evidence type="ECO:0000256" key="2">
    <source>
        <dbReference type="ARBA" id="ARBA00007069"/>
    </source>
</evidence>
<proteinExistence type="inferred from homology"/>
<sequence>MSDIKEKVMHGVFLLAAITSILSLIVIVVFIFSNGLPMMIDYGVFDFIFGTTWNRTTFGIFPMIIGSILVTVGAVIIGVPVGVLTAIFMAEFCPPKLYKFLKPAVNLMAGIPSIIYGFFALRIIVPWVRDTFGGAGNSMLAAILLLGIMILPTVISLSESAIRSVPRSYYSGSVALGASPERSIFFVLVPAAKSGIFSSIVLGVGRAIGETMAVVMVAGNQPIMPQGLTKGVRTLTTNIVMEMAYASGQHRDALVATGVVLFVFVMVINGVFLYVKNKGDK</sequence>
<dbReference type="NCBIfam" id="TIGR02138">
    <property type="entry name" value="phosphate_pstC"/>
    <property type="match status" value="1"/>
</dbReference>
<keyword evidence="8 9" id="KW-0472">Membrane</keyword>
<evidence type="ECO:0000256" key="6">
    <source>
        <dbReference type="ARBA" id="ARBA00022692"/>
    </source>
</evidence>
<comment type="similarity">
    <text evidence="2 10">Belongs to the binding-protein-dependent transport system permease family. CysTW subfamily.</text>
</comment>
<comment type="caution">
    <text evidence="12">The sequence shown here is derived from an EMBL/GenBank/DDBJ whole genome shotgun (WGS) entry which is preliminary data.</text>
</comment>
<dbReference type="RefSeq" id="WP_343754601.1">
    <property type="nucleotide sequence ID" value="NZ_BAAACW010000065.1"/>
</dbReference>
<dbReference type="Pfam" id="PF00528">
    <property type="entry name" value="BPD_transp_1"/>
    <property type="match status" value="1"/>
</dbReference>
<keyword evidence="3 9" id="KW-0813">Transport</keyword>
<comment type="subcellular location">
    <subcellularLocation>
        <location evidence="1 9">Cell membrane</location>
        <topology evidence="1 9">Multi-pass membrane protein</topology>
    </subcellularLocation>
</comment>
<evidence type="ECO:0000256" key="7">
    <source>
        <dbReference type="ARBA" id="ARBA00022989"/>
    </source>
</evidence>
<feature type="transmembrane region" description="Helical" evidence="9">
    <location>
        <begin position="140"/>
        <end position="162"/>
    </location>
</feature>
<dbReference type="EMBL" id="BAAACW010000065">
    <property type="protein sequence ID" value="GAA0360115.1"/>
    <property type="molecule type" value="Genomic_DNA"/>
</dbReference>
<protein>
    <recommendedName>
        <fullName evidence="10">Phosphate transport system permease protein</fullName>
    </recommendedName>
</protein>
<name>A0ABN0XBM9_9LACT</name>
<feature type="domain" description="ABC transmembrane type-1" evidence="11">
    <location>
        <begin position="64"/>
        <end position="272"/>
    </location>
</feature>
<evidence type="ECO:0000259" key="11">
    <source>
        <dbReference type="PROSITE" id="PS50928"/>
    </source>
</evidence>
<feature type="transmembrane region" description="Helical" evidence="9">
    <location>
        <begin position="253"/>
        <end position="275"/>
    </location>
</feature>
<reference evidence="12 13" key="1">
    <citation type="journal article" date="2019" name="Int. J. Syst. Evol. Microbiol.">
        <title>The Global Catalogue of Microorganisms (GCM) 10K type strain sequencing project: providing services to taxonomists for standard genome sequencing and annotation.</title>
        <authorList>
            <consortium name="The Broad Institute Genomics Platform"/>
            <consortium name="The Broad Institute Genome Sequencing Center for Infectious Disease"/>
            <person name="Wu L."/>
            <person name="Ma J."/>
        </authorList>
    </citation>
    <scope>NUCLEOTIDE SEQUENCE [LARGE SCALE GENOMIC DNA]</scope>
    <source>
        <strain evidence="12 13">JCM 12662</strain>
    </source>
</reference>
<dbReference type="CDD" id="cd06261">
    <property type="entry name" value="TM_PBP2"/>
    <property type="match status" value="1"/>
</dbReference>